<dbReference type="AlphaFoldDB" id="A0A915YH60"/>
<dbReference type="KEGG" id="aup:AsAng_0036260"/>
<protein>
    <submittedName>
        <fullName evidence="1">Uncharacterized protein</fullName>
    </submittedName>
</protein>
<keyword evidence="2" id="KW-1185">Reference proteome</keyword>
<dbReference type="Proteomes" id="UP001060919">
    <property type="component" value="Chromosome"/>
</dbReference>
<accession>A0A915YH60</accession>
<gene>
    <name evidence="1" type="ORF">AsAng_0036260</name>
</gene>
<reference evidence="1" key="1">
    <citation type="submission" date="2022-09" db="EMBL/GenBank/DDBJ databases">
        <title>Aureispira anguillicida sp. nov., isolated from Leptocephalus of Japanese eel Anguilla japonica.</title>
        <authorList>
            <person name="Yuasa K."/>
            <person name="Mekata T."/>
            <person name="Ikunari K."/>
        </authorList>
    </citation>
    <scope>NUCLEOTIDE SEQUENCE</scope>
    <source>
        <strain evidence="1">EL160426</strain>
    </source>
</reference>
<name>A0A915YH60_9BACT</name>
<sequence>MTVRGRYWINCFFEDVAIDYVYSYEFYMLHQNQKAAKP</sequence>
<evidence type="ECO:0000313" key="2">
    <source>
        <dbReference type="Proteomes" id="UP001060919"/>
    </source>
</evidence>
<dbReference type="EMBL" id="AP026867">
    <property type="protein sequence ID" value="BDS12901.1"/>
    <property type="molecule type" value="Genomic_DNA"/>
</dbReference>
<organism evidence="1 2">
    <name type="scientific">Aureispira anguillae</name>
    <dbReference type="NCBI Taxonomy" id="2864201"/>
    <lineage>
        <taxon>Bacteria</taxon>
        <taxon>Pseudomonadati</taxon>
        <taxon>Bacteroidota</taxon>
        <taxon>Saprospiria</taxon>
        <taxon>Saprospirales</taxon>
        <taxon>Saprospiraceae</taxon>
        <taxon>Aureispira</taxon>
    </lineage>
</organism>
<proteinExistence type="predicted"/>
<evidence type="ECO:0000313" key="1">
    <source>
        <dbReference type="EMBL" id="BDS12901.1"/>
    </source>
</evidence>